<evidence type="ECO:0000256" key="8">
    <source>
        <dbReference type="SAM" id="Coils"/>
    </source>
</evidence>
<evidence type="ECO:0000256" key="6">
    <source>
        <dbReference type="ARBA" id="ARBA00023163"/>
    </source>
</evidence>
<organism evidence="11 14">
    <name type="scientific">Verticillium longisporum</name>
    <name type="common">Verticillium dahliae var. longisporum</name>
    <dbReference type="NCBI Taxonomy" id="100787"/>
    <lineage>
        <taxon>Eukaryota</taxon>
        <taxon>Fungi</taxon>
        <taxon>Dikarya</taxon>
        <taxon>Ascomycota</taxon>
        <taxon>Pezizomycotina</taxon>
        <taxon>Sordariomycetes</taxon>
        <taxon>Hypocreomycetidae</taxon>
        <taxon>Glomerellales</taxon>
        <taxon>Plectosphaerellaceae</taxon>
        <taxon>Verticillium</taxon>
    </lineage>
</organism>
<dbReference type="InterPro" id="IPR051615">
    <property type="entry name" value="Transcr_Regulatory_Elem"/>
</dbReference>
<keyword evidence="5" id="KW-0238">DNA-binding</keyword>
<protein>
    <recommendedName>
        <fullName evidence="10">Zn(2)-C6 fungal-type domain-containing protein</fullName>
    </recommendedName>
</protein>
<keyword evidence="13" id="KW-1185">Reference proteome</keyword>
<keyword evidence="6" id="KW-0804">Transcription</keyword>
<dbReference type="SUPFAM" id="SSF57701">
    <property type="entry name" value="Zn2/Cys6 DNA-binding domain"/>
    <property type="match status" value="1"/>
</dbReference>
<dbReference type="GO" id="GO:0005634">
    <property type="term" value="C:nucleus"/>
    <property type="evidence" value="ECO:0007669"/>
    <property type="project" value="UniProtKB-SubCell"/>
</dbReference>
<keyword evidence="2" id="KW-0479">Metal-binding</keyword>
<feature type="region of interest" description="Disordered" evidence="9">
    <location>
        <begin position="151"/>
        <end position="198"/>
    </location>
</feature>
<dbReference type="STRING" id="100787.A0A0G4LJ12"/>
<evidence type="ECO:0000259" key="10">
    <source>
        <dbReference type="PROSITE" id="PS50048"/>
    </source>
</evidence>
<feature type="domain" description="Zn(2)-C6 fungal-type" evidence="10">
    <location>
        <begin position="84"/>
        <end position="113"/>
    </location>
</feature>
<feature type="coiled-coil region" evidence="8">
    <location>
        <begin position="121"/>
        <end position="148"/>
    </location>
</feature>
<dbReference type="EMBL" id="CVQH01013336">
    <property type="protein sequence ID" value="CRK21993.1"/>
    <property type="molecule type" value="Genomic_DNA"/>
</dbReference>
<evidence type="ECO:0000313" key="13">
    <source>
        <dbReference type="Proteomes" id="UP000044602"/>
    </source>
</evidence>
<evidence type="ECO:0000256" key="2">
    <source>
        <dbReference type="ARBA" id="ARBA00022723"/>
    </source>
</evidence>
<evidence type="ECO:0000256" key="1">
    <source>
        <dbReference type="ARBA" id="ARBA00004123"/>
    </source>
</evidence>
<evidence type="ECO:0000313" key="11">
    <source>
        <dbReference type="EMBL" id="CRK21894.1"/>
    </source>
</evidence>
<dbReference type="GO" id="GO:0003677">
    <property type="term" value="F:DNA binding"/>
    <property type="evidence" value="ECO:0007669"/>
    <property type="project" value="UniProtKB-KW"/>
</dbReference>
<dbReference type="PANTHER" id="PTHR31313:SF81">
    <property type="entry name" value="TY1 ENHANCER ACTIVATOR"/>
    <property type="match status" value="1"/>
</dbReference>
<reference evidence="13 14" key="1">
    <citation type="submission" date="2015-05" db="EMBL/GenBank/DDBJ databases">
        <authorList>
            <person name="Fogelqvist Johan"/>
        </authorList>
    </citation>
    <scope>NUCLEOTIDE SEQUENCE [LARGE SCALE GENOMIC DNA]</scope>
    <source>
        <strain evidence="12">VL1</strain>
        <strain evidence="11">VL2</strain>
    </source>
</reference>
<evidence type="ECO:0000256" key="7">
    <source>
        <dbReference type="ARBA" id="ARBA00023242"/>
    </source>
</evidence>
<keyword evidence="8" id="KW-0175">Coiled coil</keyword>
<evidence type="ECO:0000256" key="9">
    <source>
        <dbReference type="SAM" id="MobiDB-lite"/>
    </source>
</evidence>
<dbReference type="PANTHER" id="PTHR31313">
    <property type="entry name" value="TY1 ENHANCER ACTIVATOR"/>
    <property type="match status" value="1"/>
</dbReference>
<comment type="subcellular location">
    <subcellularLocation>
        <location evidence="1">Nucleus</location>
    </subcellularLocation>
</comment>
<evidence type="ECO:0000313" key="12">
    <source>
        <dbReference type="EMBL" id="CRK21993.1"/>
    </source>
</evidence>
<evidence type="ECO:0000256" key="5">
    <source>
        <dbReference type="ARBA" id="ARBA00023125"/>
    </source>
</evidence>
<dbReference type="CDD" id="cd00067">
    <property type="entry name" value="GAL4"/>
    <property type="match status" value="1"/>
</dbReference>
<keyword evidence="3" id="KW-0862">Zinc</keyword>
<evidence type="ECO:0000256" key="4">
    <source>
        <dbReference type="ARBA" id="ARBA00023015"/>
    </source>
</evidence>
<keyword evidence="4" id="KW-0805">Transcription regulation</keyword>
<dbReference type="Proteomes" id="UP000045706">
    <property type="component" value="Unassembled WGS sequence"/>
</dbReference>
<gene>
    <name evidence="12" type="ORF">BN1708_013261</name>
    <name evidence="11" type="ORF">BN1723_012518</name>
</gene>
<dbReference type="EMBL" id="CVQI01012447">
    <property type="protein sequence ID" value="CRK21894.1"/>
    <property type="molecule type" value="Genomic_DNA"/>
</dbReference>
<name>A0A0G4LJ12_VERLO</name>
<proteinExistence type="predicted"/>
<dbReference type="SMART" id="SM00066">
    <property type="entry name" value="GAL4"/>
    <property type="match status" value="1"/>
</dbReference>
<accession>A0A0G4LJ12</accession>
<sequence length="276" mass="30494">MYPHGAQLGVDVGYVIKVSYPVSFNGGLFNGTSCVHFLSDAPTSYLLPQIWHEFQLHQRTPPNRPSPSRSSTLGVTRRHCIKEACDACRAKKTRCDGASPCSRCAQRSLQCNYEARHHRTKRSLRTEIKSLKRKYQEKEDVIERLRLGHQQGNVPPCAQHDAPDSINVGKRGEETSQNFGHGHSGPVSPPSPIASPHDQRWDQVSARLSGHLAAMQYRVQDFVDMDVEASQMADELVQAGYSMYAQGLPLVATTNGNSAGNLYLPGAYLTSHDGII</sequence>
<evidence type="ECO:0000313" key="14">
    <source>
        <dbReference type="Proteomes" id="UP000045706"/>
    </source>
</evidence>
<dbReference type="PROSITE" id="PS00463">
    <property type="entry name" value="ZN2_CY6_FUNGAL_1"/>
    <property type="match status" value="1"/>
</dbReference>
<dbReference type="Proteomes" id="UP000044602">
    <property type="component" value="Unassembled WGS sequence"/>
</dbReference>
<dbReference type="GO" id="GO:0000981">
    <property type="term" value="F:DNA-binding transcription factor activity, RNA polymerase II-specific"/>
    <property type="evidence" value="ECO:0007669"/>
    <property type="project" value="InterPro"/>
</dbReference>
<dbReference type="Gene3D" id="4.10.240.10">
    <property type="entry name" value="Zn(2)-C6 fungal-type DNA-binding domain"/>
    <property type="match status" value="1"/>
</dbReference>
<dbReference type="PROSITE" id="PS50048">
    <property type="entry name" value="ZN2_CY6_FUNGAL_2"/>
    <property type="match status" value="1"/>
</dbReference>
<evidence type="ECO:0000256" key="3">
    <source>
        <dbReference type="ARBA" id="ARBA00022833"/>
    </source>
</evidence>
<dbReference type="InterPro" id="IPR001138">
    <property type="entry name" value="Zn2Cys6_DnaBD"/>
</dbReference>
<dbReference type="InterPro" id="IPR036864">
    <property type="entry name" value="Zn2-C6_fun-type_DNA-bd_sf"/>
</dbReference>
<dbReference type="AlphaFoldDB" id="A0A0G4LJ12"/>
<dbReference type="GO" id="GO:0008270">
    <property type="term" value="F:zinc ion binding"/>
    <property type="evidence" value="ECO:0007669"/>
    <property type="project" value="InterPro"/>
</dbReference>
<dbReference type="Pfam" id="PF00172">
    <property type="entry name" value="Zn_clus"/>
    <property type="match status" value="1"/>
</dbReference>
<keyword evidence="7" id="KW-0539">Nucleus</keyword>